<dbReference type="Pfam" id="PF01709">
    <property type="entry name" value="Transcrip_reg"/>
    <property type="match status" value="1"/>
</dbReference>
<sequence>MPKEHFLLNLPLSITNRYYMGRAFEFRKARKMKRWAAMSKAFTRIGKDIVMAVKEGGPDPDSNSRLRAVIQNAKSVNMPKDNIERAIKRASDKNQGDYKEVLFEGYAPHGIAILIETATDNNTRTVANVRSYFNKCNGSLGTSGSVEFMFDHTCNFRINGEGIDAEELELEMIDFGAEEVFVDEDGILIYAPFENFGAIQKELEAREIEILSSGFERIPQVTKELSEEQIADVEKLLEKIEEDDDVQNVYHTMKE</sequence>
<dbReference type="PANTHER" id="PTHR12532:SF6">
    <property type="entry name" value="TRANSCRIPTIONAL REGULATORY PROTEIN YEBC-RELATED"/>
    <property type="match status" value="1"/>
</dbReference>
<dbReference type="AlphaFoldDB" id="A0A285MSG9"/>
<comment type="similarity">
    <text evidence="1 6">Belongs to the TACO1 family.</text>
</comment>
<evidence type="ECO:0000256" key="1">
    <source>
        <dbReference type="ARBA" id="ARBA00008724"/>
    </source>
</evidence>
<dbReference type="GO" id="GO:0005829">
    <property type="term" value="C:cytosol"/>
    <property type="evidence" value="ECO:0007669"/>
    <property type="project" value="TreeGrafter"/>
</dbReference>
<organism evidence="9 10">
    <name type="scientific">Flagellimonas pacifica</name>
    <dbReference type="NCBI Taxonomy" id="1247520"/>
    <lineage>
        <taxon>Bacteria</taxon>
        <taxon>Pseudomonadati</taxon>
        <taxon>Bacteroidota</taxon>
        <taxon>Flavobacteriia</taxon>
        <taxon>Flavobacteriales</taxon>
        <taxon>Flavobacteriaceae</taxon>
        <taxon>Flagellimonas</taxon>
    </lineage>
</organism>
<dbReference type="NCBIfam" id="NF009044">
    <property type="entry name" value="PRK12378.1"/>
    <property type="match status" value="1"/>
</dbReference>
<dbReference type="NCBIfam" id="TIGR01033">
    <property type="entry name" value="YebC/PmpR family DNA-binding transcriptional regulator"/>
    <property type="match status" value="1"/>
</dbReference>
<dbReference type="InterPro" id="IPR029072">
    <property type="entry name" value="YebC-like"/>
</dbReference>
<evidence type="ECO:0000313" key="10">
    <source>
        <dbReference type="Proteomes" id="UP000219048"/>
    </source>
</evidence>
<dbReference type="InterPro" id="IPR017856">
    <property type="entry name" value="Integrase-like_N"/>
</dbReference>
<evidence type="ECO:0000259" key="8">
    <source>
        <dbReference type="Pfam" id="PF20772"/>
    </source>
</evidence>
<evidence type="ECO:0000256" key="2">
    <source>
        <dbReference type="ARBA" id="ARBA00022490"/>
    </source>
</evidence>
<reference evidence="10" key="1">
    <citation type="submission" date="2017-09" db="EMBL/GenBank/DDBJ databases">
        <authorList>
            <person name="Varghese N."/>
            <person name="Submissions S."/>
        </authorList>
    </citation>
    <scope>NUCLEOTIDE SEQUENCE [LARGE SCALE GENOMIC DNA]</scope>
    <source>
        <strain evidence="10">DSM 25885</strain>
    </source>
</reference>
<evidence type="ECO:0000256" key="4">
    <source>
        <dbReference type="ARBA" id="ARBA00023125"/>
    </source>
</evidence>
<keyword evidence="3 6" id="KW-0805">Transcription regulation</keyword>
<dbReference type="EMBL" id="OBEH01000002">
    <property type="protein sequence ID" value="SNY99477.1"/>
    <property type="molecule type" value="Genomic_DNA"/>
</dbReference>
<dbReference type="NCBIfam" id="NF001030">
    <property type="entry name" value="PRK00110.1"/>
    <property type="match status" value="1"/>
</dbReference>
<dbReference type="InterPro" id="IPR002876">
    <property type="entry name" value="Transcrip_reg_TACO1-like"/>
</dbReference>
<evidence type="ECO:0000313" key="9">
    <source>
        <dbReference type="EMBL" id="SNY99477.1"/>
    </source>
</evidence>
<feature type="domain" description="TACO1/YebC-like N-terminal" evidence="8">
    <location>
        <begin position="23"/>
        <end position="92"/>
    </location>
</feature>
<proteinExistence type="inferred from homology"/>
<dbReference type="PANTHER" id="PTHR12532">
    <property type="entry name" value="TRANSLATIONAL ACTIVATOR OF CYTOCHROME C OXIDASE 1"/>
    <property type="match status" value="1"/>
</dbReference>
<feature type="domain" description="TACO1/YebC-like second and third" evidence="7">
    <location>
        <begin position="98"/>
        <end position="253"/>
    </location>
</feature>
<comment type="subcellular location">
    <subcellularLocation>
        <location evidence="6">Cytoplasm</location>
    </subcellularLocation>
</comment>
<dbReference type="Gene3D" id="3.30.70.980">
    <property type="match status" value="2"/>
</dbReference>
<dbReference type="SUPFAM" id="SSF75625">
    <property type="entry name" value="YebC-like"/>
    <property type="match status" value="1"/>
</dbReference>
<keyword evidence="5 6" id="KW-0804">Transcription</keyword>
<dbReference type="Gene3D" id="1.10.10.200">
    <property type="match status" value="1"/>
</dbReference>
<evidence type="ECO:0000256" key="6">
    <source>
        <dbReference type="HAMAP-Rule" id="MF_00693"/>
    </source>
</evidence>
<dbReference type="InterPro" id="IPR048300">
    <property type="entry name" value="TACO1_YebC-like_2nd/3rd_dom"/>
</dbReference>
<dbReference type="Proteomes" id="UP000219048">
    <property type="component" value="Unassembled WGS sequence"/>
</dbReference>
<keyword evidence="10" id="KW-1185">Reference proteome</keyword>
<evidence type="ECO:0000259" key="7">
    <source>
        <dbReference type="Pfam" id="PF01709"/>
    </source>
</evidence>
<dbReference type="Pfam" id="PF20772">
    <property type="entry name" value="TACO1_YebC_N"/>
    <property type="match status" value="1"/>
</dbReference>
<evidence type="ECO:0000256" key="5">
    <source>
        <dbReference type="ARBA" id="ARBA00023163"/>
    </source>
</evidence>
<dbReference type="FunFam" id="1.10.10.200:FF:000004">
    <property type="entry name" value="Probable transcriptional regulatory protein BSBG_02618"/>
    <property type="match status" value="1"/>
</dbReference>
<dbReference type="InterPro" id="IPR049083">
    <property type="entry name" value="TACO1_YebC_N"/>
</dbReference>
<dbReference type="InterPro" id="IPR026564">
    <property type="entry name" value="Transcrip_reg_TACO1-like_dom3"/>
</dbReference>
<evidence type="ECO:0000256" key="3">
    <source>
        <dbReference type="ARBA" id="ARBA00023015"/>
    </source>
</evidence>
<dbReference type="HAMAP" id="MF_00693">
    <property type="entry name" value="Transcrip_reg_TACO1"/>
    <property type="match status" value="1"/>
</dbReference>
<gene>
    <name evidence="9" type="ORF">SAMN06265377_1284</name>
</gene>
<protein>
    <recommendedName>
        <fullName evidence="6">Probable transcriptional regulatory protein SAMN06265377_1284</fullName>
    </recommendedName>
</protein>
<name>A0A285MSG9_9FLAO</name>
<dbReference type="GO" id="GO:0006355">
    <property type="term" value="P:regulation of DNA-templated transcription"/>
    <property type="evidence" value="ECO:0007669"/>
    <property type="project" value="UniProtKB-UniRule"/>
</dbReference>
<keyword evidence="2 6" id="KW-0963">Cytoplasm</keyword>
<keyword evidence="4 6" id="KW-0238">DNA-binding</keyword>
<accession>A0A285MSG9</accession>
<dbReference type="GO" id="GO:0003677">
    <property type="term" value="F:DNA binding"/>
    <property type="evidence" value="ECO:0007669"/>
    <property type="project" value="UniProtKB-UniRule"/>
</dbReference>